<feature type="domain" description="Extensin-like C-terminal" evidence="2">
    <location>
        <begin position="65"/>
        <end position="242"/>
    </location>
</feature>
<evidence type="ECO:0000259" key="2">
    <source>
        <dbReference type="Pfam" id="PF06904"/>
    </source>
</evidence>
<gene>
    <name evidence="3" type="ORF">WG901_03745</name>
</gene>
<sequence length="242" mass="26493">MASRHRFNPDRWAIVLIVTAALVFTGWRWLTEHPEHNPWVPLRLSDRVGWATVRKLAHLRAEPDECRAFLKRSAIAFTALPPVGEGICRRVDRVAPTPDAASGLALRPTGAQASCAVSAALALWLRHSVQPAARDLLHTRVVAIEHLGTNNCRRIGGGATGAWSEHATGNAIDVAGFVLADGRRVSVLRDWSRPVPEADFLRAARKAACQVFATTLSPDYNAAHRDHLHLDQAARHGFGVCR</sequence>
<reference evidence="3 4" key="1">
    <citation type="submission" date="2024-03" db="EMBL/GenBank/DDBJ databases">
        <authorList>
            <person name="Jo J.-H."/>
        </authorList>
    </citation>
    <scope>NUCLEOTIDE SEQUENCE [LARGE SCALE GENOMIC DNA]</scope>
    <source>
        <strain evidence="3 4">PS1R-30</strain>
    </source>
</reference>
<keyword evidence="1" id="KW-0812">Transmembrane</keyword>
<dbReference type="RefSeq" id="WP_339585665.1">
    <property type="nucleotide sequence ID" value="NZ_JBBHJZ010000001.1"/>
</dbReference>
<proteinExistence type="predicted"/>
<protein>
    <submittedName>
        <fullName evidence="3">Extensin family protein</fullName>
    </submittedName>
</protein>
<dbReference type="Pfam" id="PF06904">
    <property type="entry name" value="Extensin-like_C"/>
    <property type="match status" value="1"/>
</dbReference>
<dbReference type="EMBL" id="JBBHJZ010000001">
    <property type="protein sequence ID" value="MEJ5975733.1"/>
    <property type="molecule type" value="Genomic_DNA"/>
</dbReference>
<name>A0ABU8RRL8_9SPHN</name>
<evidence type="ECO:0000256" key="1">
    <source>
        <dbReference type="SAM" id="Phobius"/>
    </source>
</evidence>
<feature type="transmembrane region" description="Helical" evidence="1">
    <location>
        <begin position="12"/>
        <end position="30"/>
    </location>
</feature>
<accession>A0ABU8RRL8</accession>
<evidence type="ECO:0000313" key="3">
    <source>
        <dbReference type="EMBL" id="MEJ5975733.1"/>
    </source>
</evidence>
<keyword evidence="1" id="KW-0472">Membrane</keyword>
<organism evidence="3 4">
    <name type="scientific">Novosphingobium anseongense</name>
    <dbReference type="NCBI Taxonomy" id="3133436"/>
    <lineage>
        <taxon>Bacteria</taxon>
        <taxon>Pseudomonadati</taxon>
        <taxon>Pseudomonadota</taxon>
        <taxon>Alphaproteobacteria</taxon>
        <taxon>Sphingomonadales</taxon>
        <taxon>Sphingomonadaceae</taxon>
        <taxon>Novosphingobium</taxon>
    </lineage>
</organism>
<evidence type="ECO:0000313" key="4">
    <source>
        <dbReference type="Proteomes" id="UP001361239"/>
    </source>
</evidence>
<keyword evidence="4" id="KW-1185">Reference proteome</keyword>
<keyword evidence="1" id="KW-1133">Transmembrane helix</keyword>
<dbReference type="Proteomes" id="UP001361239">
    <property type="component" value="Unassembled WGS sequence"/>
</dbReference>
<comment type="caution">
    <text evidence="3">The sequence shown here is derived from an EMBL/GenBank/DDBJ whole genome shotgun (WGS) entry which is preliminary data.</text>
</comment>
<dbReference type="InterPro" id="IPR009683">
    <property type="entry name" value="Extensin-like_C"/>
</dbReference>